<evidence type="ECO:0000313" key="2">
    <source>
        <dbReference type="Proteomes" id="UP001060085"/>
    </source>
</evidence>
<protein>
    <submittedName>
        <fullName evidence="1">Uncharacterized protein</fullName>
    </submittedName>
</protein>
<evidence type="ECO:0000313" key="1">
    <source>
        <dbReference type="EMBL" id="KAI5654848.1"/>
    </source>
</evidence>
<comment type="caution">
    <text evidence="1">The sequence shown here is derived from an EMBL/GenBank/DDBJ whole genome shotgun (WGS) entry which is preliminary data.</text>
</comment>
<organism evidence="1 2">
    <name type="scientific">Catharanthus roseus</name>
    <name type="common">Madagascar periwinkle</name>
    <name type="synonym">Vinca rosea</name>
    <dbReference type="NCBI Taxonomy" id="4058"/>
    <lineage>
        <taxon>Eukaryota</taxon>
        <taxon>Viridiplantae</taxon>
        <taxon>Streptophyta</taxon>
        <taxon>Embryophyta</taxon>
        <taxon>Tracheophyta</taxon>
        <taxon>Spermatophyta</taxon>
        <taxon>Magnoliopsida</taxon>
        <taxon>eudicotyledons</taxon>
        <taxon>Gunneridae</taxon>
        <taxon>Pentapetalae</taxon>
        <taxon>asterids</taxon>
        <taxon>lamiids</taxon>
        <taxon>Gentianales</taxon>
        <taxon>Apocynaceae</taxon>
        <taxon>Rauvolfioideae</taxon>
        <taxon>Vinceae</taxon>
        <taxon>Catharanthinae</taxon>
        <taxon>Catharanthus</taxon>
    </lineage>
</organism>
<dbReference type="Proteomes" id="UP001060085">
    <property type="component" value="Linkage Group LG07"/>
</dbReference>
<dbReference type="EMBL" id="CM044707">
    <property type="protein sequence ID" value="KAI5654848.1"/>
    <property type="molecule type" value="Genomic_DNA"/>
</dbReference>
<sequence length="138" mass="16289">MDHYEEFVEENIDLDIRKVKFFFSKLGLGSPGRVFVGMVGRNRLKKFPTRRSRKKYTKCPQESPQSDVRAQSYAPSKFLTIRQFFCPETHPDHFFDDAVAFIFTRTIETSGHTRETAIRSQSYSCFKFSKYLQKFFIS</sequence>
<reference evidence="2" key="1">
    <citation type="journal article" date="2023" name="Nat. Plants">
        <title>Single-cell RNA sequencing provides a high-resolution roadmap for understanding the multicellular compartmentation of specialized metabolism.</title>
        <authorList>
            <person name="Sun S."/>
            <person name="Shen X."/>
            <person name="Li Y."/>
            <person name="Li Y."/>
            <person name="Wang S."/>
            <person name="Li R."/>
            <person name="Zhang H."/>
            <person name="Shen G."/>
            <person name="Guo B."/>
            <person name="Wei J."/>
            <person name="Xu J."/>
            <person name="St-Pierre B."/>
            <person name="Chen S."/>
            <person name="Sun C."/>
        </authorList>
    </citation>
    <scope>NUCLEOTIDE SEQUENCE [LARGE SCALE GENOMIC DNA]</scope>
</reference>
<accession>A0ACC0A611</accession>
<proteinExistence type="predicted"/>
<name>A0ACC0A611_CATRO</name>
<gene>
    <name evidence="1" type="ORF">M9H77_32035</name>
</gene>
<keyword evidence="2" id="KW-1185">Reference proteome</keyword>